<dbReference type="GO" id="GO:0005886">
    <property type="term" value="C:plasma membrane"/>
    <property type="evidence" value="ECO:0007669"/>
    <property type="project" value="UniProtKB-ARBA"/>
</dbReference>
<feature type="transmembrane region" description="Helical" evidence="8">
    <location>
        <begin position="163"/>
        <end position="186"/>
    </location>
</feature>
<reference evidence="9 10" key="1">
    <citation type="submission" date="2015-01" db="EMBL/GenBank/DDBJ databases">
        <title>The Genome Sequence of Exophiala spinifera CBS89968.</title>
        <authorList>
            <consortium name="The Broad Institute Genomics Platform"/>
            <person name="Cuomo C."/>
            <person name="de Hoog S."/>
            <person name="Gorbushina A."/>
            <person name="Stielow B."/>
            <person name="Teixiera M."/>
            <person name="Abouelleil A."/>
            <person name="Chapman S.B."/>
            <person name="Priest M."/>
            <person name="Young S.K."/>
            <person name="Wortman J."/>
            <person name="Nusbaum C."/>
            <person name="Birren B."/>
        </authorList>
    </citation>
    <scope>NUCLEOTIDE SEQUENCE [LARGE SCALE GENOMIC DNA]</scope>
    <source>
        <strain evidence="9 10">CBS 89968</strain>
    </source>
</reference>
<dbReference type="VEuPathDB" id="FungiDB:PV08_05875"/>
<dbReference type="STRING" id="91928.A0A0D2BB32"/>
<evidence type="ECO:0000256" key="7">
    <source>
        <dbReference type="SAM" id="MobiDB-lite"/>
    </source>
</evidence>
<evidence type="ECO:0000313" key="9">
    <source>
        <dbReference type="EMBL" id="KIW15825.1"/>
    </source>
</evidence>
<evidence type="ECO:0000256" key="1">
    <source>
        <dbReference type="ARBA" id="ARBA00004141"/>
    </source>
</evidence>
<proteinExistence type="inferred from homology"/>
<feature type="transmembrane region" description="Helical" evidence="8">
    <location>
        <begin position="198"/>
        <end position="215"/>
    </location>
</feature>
<gene>
    <name evidence="9" type="ORF">PV08_05875</name>
</gene>
<dbReference type="SUPFAM" id="SSF103473">
    <property type="entry name" value="MFS general substrate transporter"/>
    <property type="match status" value="1"/>
</dbReference>
<feature type="transmembrane region" description="Helical" evidence="8">
    <location>
        <begin position="137"/>
        <end position="157"/>
    </location>
</feature>
<dbReference type="Gene3D" id="1.20.1250.20">
    <property type="entry name" value="MFS general substrate transporter like domains"/>
    <property type="match status" value="1"/>
</dbReference>
<dbReference type="Proteomes" id="UP000053328">
    <property type="component" value="Unassembled WGS sequence"/>
</dbReference>
<keyword evidence="6 8" id="KW-0472">Membrane</keyword>
<keyword evidence="4 8" id="KW-0812">Transmembrane</keyword>
<dbReference type="Pfam" id="PF00854">
    <property type="entry name" value="PTR2"/>
    <property type="match status" value="1"/>
</dbReference>
<feature type="transmembrane region" description="Helical" evidence="8">
    <location>
        <begin position="524"/>
        <end position="545"/>
    </location>
</feature>
<feature type="transmembrane region" description="Helical" evidence="8">
    <location>
        <begin position="413"/>
        <end position="433"/>
    </location>
</feature>
<organism evidence="9 10">
    <name type="scientific">Exophiala spinifera</name>
    <dbReference type="NCBI Taxonomy" id="91928"/>
    <lineage>
        <taxon>Eukaryota</taxon>
        <taxon>Fungi</taxon>
        <taxon>Dikarya</taxon>
        <taxon>Ascomycota</taxon>
        <taxon>Pezizomycotina</taxon>
        <taxon>Eurotiomycetes</taxon>
        <taxon>Chaetothyriomycetidae</taxon>
        <taxon>Chaetothyriales</taxon>
        <taxon>Herpotrichiellaceae</taxon>
        <taxon>Exophiala</taxon>
    </lineage>
</organism>
<dbReference type="RefSeq" id="XP_016236041.1">
    <property type="nucleotide sequence ID" value="XM_016380214.1"/>
</dbReference>
<keyword evidence="10" id="KW-1185">Reference proteome</keyword>
<comment type="similarity">
    <text evidence="2">Belongs to the major facilitator superfamily. Proton-dependent oligopeptide transporter (POT/PTR) (TC 2.A.17) family.</text>
</comment>
<evidence type="ECO:0000256" key="3">
    <source>
        <dbReference type="ARBA" id="ARBA00022448"/>
    </source>
</evidence>
<keyword evidence="3" id="KW-0813">Transport</keyword>
<evidence type="ECO:0000256" key="6">
    <source>
        <dbReference type="ARBA" id="ARBA00023136"/>
    </source>
</evidence>
<evidence type="ECO:0000256" key="8">
    <source>
        <dbReference type="SAM" id="Phobius"/>
    </source>
</evidence>
<dbReference type="HOGENOM" id="CLU_004790_4_3_1"/>
<evidence type="ECO:0000256" key="4">
    <source>
        <dbReference type="ARBA" id="ARBA00022692"/>
    </source>
</evidence>
<evidence type="ECO:0000256" key="2">
    <source>
        <dbReference type="ARBA" id="ARBA00005982"/>
    </source>
</evidence>
<dbReference type="OrthoDB" id="8904098at2759"/>
<dbReference type="PANTHER" id="PTHR11654">
    <property type="entry name" value="OLIGOPEPTIDE TRANSPORTER-RELATED"/>
    <property type="match status" value="1"/>
</dbReference>
<dbReference type="GO" id="GO:0071916">
    <property type="term" value="F:dipeptide transmembrane transporter activity"/>
    <property type="evidence" value="ECO:0007669"/>
    <property type="project" value="UniProtKB-ARBA"/>
</dbReference>
<feature type="region of interest" description="Disordered" evidence="7">
    <location>
        <begin position="1"/>
        <end position="44"/>
    </location>
</feature>
<dbReference type="InterPro" id="IPR000109">
    <property type="entry name" value="POT_fam"/>
</dbReference>
<feature type="transmembrane region" description="Helical" evidence="8">
    <location>
        <begin position="256"/>
        <end position="274"/>
    </location>
</feature>
<name>A0A0D2BB32_9EURO</name>
<feature type="transmembrane region" description="Helical" evidence="8">
    <location>
        <begin position="551"/>
        <end position="572"/>
    </location>
</feature>
<keyword evidence="5 8" id="KW-1133">Transmembrane helix</keyword>
<accession>A0A0D2BB32</accession>
<feature type="transmembrane region" description="Helical" evidence="8">
    <location>
        <begin position="488"/>
        <end position="512"/>
    </location>
</feature>
<protein>
    <recommendedName>
        <fullName evidence="11">Major facilitator superfamily (MFS) profile domain-containing protein</fullName>
    </recommendedName>
</protein>
<dbReference type="InterPro" id="IPR036259">
    <property type="entry name" value="MFS_trans_sf"/>
</dbReference>
<evidence type="ECO:0000256" key="5">
    <source>
        <dbReference type="ARBA" id="ARBA00022989"/>
    </source>
</evidence>
<comment type="subcellular location">
    <subcellularLocation>
        <location evidence="1">Membrane</location>
        <topology evidence="1">Multi-pass membrane protein</topology>
    </subcellularLocation>
</comment>
<feature type="transmembrane region" description="Helical" evidence="8">
    <location>
        <begin position="281"/>
        <end position="303"/>
    </location>
</feature>
<dbReference type="EMBL" id="KN847495">
    <property type="protein sequence ID" value="KIW15825.1"/>
    <property type="molecule type" value="Genomic_DNA"/>
</dbReference>
<sequence length="616" mass="67514">MASQGSANLLADVVASRPPAKVDETTRRVSVTLPGDVEGTNTQERALAYPNDEEEYQAPTEEEKATLRKVSAPVRLISFALCLVEFAERASYYGAKTVFNNFIQFPLPEGGNGAGAPPRHTQKTAGALGMGLQASSALTLLFTFLAYVIPIFGGWLADVHTGRYKAIVIGVLLAGVAHLIQIFGALPSVLQQGKSHAAPPFIIGLIILAFGAGIFKPNIAPTVLDQNRHQKAYTKVLRSGEKVIVDPEATATRTMLIFYGLTNVGAFYMLATTYSEKYVGFWLAFLLSGIIYFLLPILLVVMYKRTYKAPPAGSSDLANALKIIGFALKKSKFQPWKKNFWDQAKPSVLAAQGVRVSWTDELVEDIRRTIAVCEIFFYMPIWFLNDGGIGSVSTNQAAAMTTNGAPNDLLGNFNPLTIIVTVPFMGYILYPTLERWNVKPGRITRIVCGFVCAMISSVAGAIIQWRVYKTSPCGFQASTCDGVSPISVWWQVPIMVFAAWSECFCAVTAYELAYARAPPTMRGLLTAVYLFMNGLASALGEILIPATKDPWLIYIWAGPAVALFLQTILFWFRFHHLNNDEFMLDHKIQQATDGQGSAPGYDVEGHDVEKKILEKS</sequence>
<dbReference type="GeneID" id="27332958"/>
<dbReference type="AlphaFoldDB" id="A0A0D2BB32"/>
<feature type="transmembrane region" description="Helical" evidence="8">
    <location>
        <begin position="445"/>
        <end position="468"/>
    </location>
</feature>
<evidence type="ECO:0000313" key="10">
    <source>
        <dbReference type="Proteomes" id="UP000053328"/>
    </source>
</evidence>
<dbReference type="FunFam" id="1.20.1250.20:FF:000085">
    <property type="entry name" value="MFS peptide transporter Ptr2"/>
    <property type="match status" value="1"/>
</dbReference>
<evidence type="ECO:0008006" key="11">
    <source>
        <dbReference type="Google" id="ProtNLM"/>
    </source>
</evidence>